<proteinExistence type="predicted"/>
<gene>
    <name evidence="1" type="ORF">ElyMa_005840400</name>
</gene>
<protein>
    <submittedName>
        <fullName evidence="1">Uncharacterized protein</fullName>
    </submittedName>
</protein>
<organism evidence="1 2">
    <name type="scientific">Elysia marginata</name>
    <dbReference type="NCBI Taxonomy" id="1093978"/>
    <lineage>
        <taxon>Eukaryota</taxon>
        <taxon>Metazoa</taxon>
        <taxon>Spiralia</taxon>
        <taxon>Lophotrochozoa</taxon>
        <taxon>Mollusca</taxon>
        <taxon>Gastropoda</taxon>
        <taxon>Heterobranchia</taxon>
        <taxon>Euthyneura</taxon>
        <taxon>Panpulmonata</taxon>
        <taxon>Sacoglossa</taxon>
        <taxon>Placobranchoidea</taxon>
        <taxon>Plakobranchidae</taxon>
        <taxon>Elysia</taxon>
    </lineage>
</organism>
<dbReference type="EMBL" id="BMAT01011726">
    <property type="protein sequence ID" value="GFR78048.1"/>
    <property type="molecule type" value="Genomic_DNA"/>
</dbReference>
<keyword evidence="2" id="KW-1185">Reference proteome</keyword>
<dbReference type="Proteomes" id="UP000762676">
    <property type="component" value="Unassembled WGS sequence"/>
</dbReference>
<comment type="caution">
    <text evidence="1">The sequence shown here is derived from an EMBL/GenBank/DDBJ whole genome shotgun (WGS) entry which is preliminary data.</text>
</comment>
<sequence>MLSGPETRVFLIIQTFQVMGRVSEYKLKSYFLAAHKPYRDSPHTCGNERRACTMSTYLYPHLHLLSPVAALPHFSG</sequence>
<evidence type="ECO:0000313" key="2">
    <source>
        <dbReference type="Proteomes" id="UP000762676"/>
    </source>
</evidence>
<evidence type="ECO:0000313" key="1">
    <source>
        <dbReference type="EMBL" id="GFR78048.1"/>
    </source>
</evidence>
<name>A0AAV4FZE7_9GAST</name>
<reference evidence="1 2" key="1">
    <citation type="journal article" date="2021" name="Elife">
        <title>Chloroplast acquisition without the gene transfer in kleptoplastic sea slugs, Plakobranchus ocellatus.</title>
        <authorList>
            <person name="Maeda T."/>
            <person name="Takahashi S."/>
            <person name="Yoshida T."/>
            <person name="Shimamura S."/>
            <person name="Takaki Y."/>
            <person name="Nagai Y."/>
            <person name="Toyoda A."/>
            <person name="Suzuki Y."/>
            <person name="Arimoto A."/>
            <person name="Ishii H."/>
            <person name="Satoh N."/>
            <person name="Nishiyama T."/>
            <person name="Hasebe M."/>
            <person name="Maruyama T."/>
            <person name="Minagawa J."/>
            <person name="Obokata J."/>
            <person name="Shigenobu S."/>
        </authorList>
    </citation>
    <scope>NUCLEOTIDE SEQUENCE [LARGE SCALE GENOMIC DNA]</scope>
</reference>
<dbReference type="AlphaFoldDB" id="A0AAV4FZE7"/>
<accession>A0AAV4FZE7</accession>